<reference evidence="2 3" key="1">
    <citation type="submission" date="2016-10" db="EMBL/GenBank/DDBJ databases">
        <authorList>
            <person name="de Groot N.N."/>
        </authorList>
    </citation>
    <scope>NUCLEOTIDE SEQUENCE [LARGE SCALE GENOMIC DNA]</scope>
    <source>
        <strain evidence="2 3">DSM 21019</strain>
    </source>
</reference>
<dbReference type="Proteomes" id="UP000199534">
    <property type="component" value="Unassembled WGS sequence"/>
</dbReference>
<organism evidence="2 3">
    <name type="scientific">Robiginitalea myxolifaciens</name>
    <dbReference type="NCBI Taxonomy" id="400055"/>
    <lineage>
        <taxon>Bacteria</taxon>
        <taxon>Pseudomonadati</taxon>
        <taxon>Bacteroidota</taxon>
        <taxon>Flavobacteriia</taxon>
        <taxon>Flavobacteriales</taxon>
        <taxon>Flavobacteriaceae</taxon>
        <taxon>Robiginitalea</taxon>
    </lineage>
</organism>
<feature type="chain" id="PRO_5011665221" description="DUF4625 domain-containing protein" evidence="1">
    <location>
        <begin position="31"/>
        <end position="184"/>
    </location>
</feature>
<evidence type="ECO:0000313" key="3">
    <source>
        <dbReference type="Proteomes" id="UP000199534"/>
    </source>
</evidence>
<evidence type="ECO:0000313" key="2">
    <source>
        <dbReference type="EMBL" id="SFR47446.1"/>
    </source>
</evidence>
<dbReference type="PROSITE" id="PS51257">
    <property type="entry name" value="PROKAR_LIPOPROTEIN"/>
    <property type="match status" value="1"/>
</dbReference>
<dbReference type="AlphaFoldDB" id="A0A1I6GZ21"/>
<accession>A0A1I6GZ21</accession>
<name>A0A1I6GZ21_9FLAO</name>
<gene>
    <name evidence="2" type="ORF">SAMN04490243_1926</name>
</gene>
<evidence type="ECO:0000256" key="1">
    <source>
        <dbReference type="SAM" id="SignalP"/>
    </source>
</evidence>
<dbReference type="EMBL" id="FOYQ01000002">
    <property type="protein sequence ID" value="SFR47446.1"/>
    <property type="molecule type" value="Genomic_DNA"/>
</dbReference>
<dbReference type="STRING" id="400055.SAMN04490243_1926"/>
<protein>
    <recommendedName>
        <fullName evidence="4">DUF4625 domain-containing protein</fullName>
    </recommendedName>
</protein>
<keyword evidence="1" id="KW-0732">Signal</keyword>
<feature type="signal peptide" evidence="1">
    <location>
        <begin position="1"/>
        <end position="30"/>
    </location>
</feature>
<evidence type="ECO:0008006" key="4">
    <source>
        <dbReference type="Google" id="ProtNLM"/>
    </source>
</evidence>
<sequence>MKTIAYFKNRKDSNYLLARMFLLVLLIVTASCSKDEDEEVPTPDPDAQYRVELVKIRATDISGEGNDALEIYGEIDASLNIGTTSDSREMWSADQANNISVTENDSQIIGTVTFTVGPDNVNSASIVVAGDLLEFDGGDFVEDMGEESTTISLSSISGAQEFQLTFSNGDGDQVVELTYRVSKL</sequence>
<proteinExistence type="predicted"/>
<keyword evidence="3" id="KW-1185">Reference proteome</keyword>